<feature type="active site" description="Cysteine persulfide intermediate" evidence="3">
    <location>
        <position position="105"/>
    </location>
</feature>
<dbReference type="Gene3D" id="3.40.140.10">
    <property type="entry name" value="Cytidine Deaminase, domain 2"/>
    <property type="match status" value="1"/>
</dbReference>
<sequence length="269" mass="30213">MDITKKRNILRYNGSSLIEQEDEIVLEYPLTIMLNGQEFATLICTPSDLEDMAIGFLASEGIIRFPDEIKSIHIDQTGGFAYIETTHPHPVAAEFYSKRFIGSCCGKSRQSFYFHNDVKTVKTVTSQLQVTVEQCLHLMESLQQQSADFKNTGGVHNAALCDKNSILIARTDIGRHNTLDKIYGYWIRNRIPLHDKLIVFSGRISSEVLLKVAKIGVGILLSKSAPTQLALDFAEDLGITTVGFIRQGKLNVYTHPERILDYHPNKIQA</sequence>
<evidence type="ECO:0000313" key="4">
    <source>
        <dbReference type="EMBL" id="SFJ62411.1"/>
    </source>
</evidence>
<protein>
    <recommendedName>
        <fullName evidence="3">Sulfur carrier protein FdhD</fullName>
    </recommendedName>
</protein>
<dbReference type="OrthoDB" id="9782042at2"/>
<dbReference type="PANTHER" id="PTHR30592">
    <property type="entry name" value="FORMATE DEHYDROGENASE"/>
    <property type="match status" value="1"/>
</dbReference>
<proteinExistence type="inferred from homology"/>
<name>A0A1I3SXU8_9BACL</name>
<keyword evidence="2 3" id="KW-0501">Molybdenum cofactor biosynthesis</keyword>
<keyword evidence="1 3" id="KW-0963">Cytoplasm</keyword>
<organism evidence="4 5">
    <name type="scientific">Thermoflavimicrobium dichotomicum</name>
    <dbReference type="NCBI Taxonomy" id="46223"/>
    <lineage>
        <taxon>Bacteria</taxon>
        <taxon>Bacillati</taxon>
        <taxon>Bacillota</taxon>
        <taxon>Bacilli</taxon>
        <taxon>Bacillales</taxon>
        <taxon>Thermoactinomycetaceae</taxon>
        <taxon>Thermoflavimicrobium</taxon>
    </lineage>
</organism>
<dbReference type="Gene3D" id="3.10.20.10">
    <property type="match status" value="1"/>
</dbReference>
<dbReference type="STRING" id="46223.SAMN05421852_11461"/>
<dbReference type="PANTHER" id="PTHR30592:SF1">
    <property type="entry name" value="SULFUR CARRIER PROTEIN FDHD"/>
    <property type="match status" value="1"/>
</dbReference>
<accession>A0A1I3SXU8</accession>
<dbReference type="Proteomes" id="UP000199545">
    <property type="component" value="Unassembled WGS sequence"/>
</dbReference>
<evidence type="ECO:0000313" key="5">
    <source>
        <dbReference type="Proteomes" id="UP000199545"/>
    </source>
</evidence>
<evidence type="ECO:0000256" key="3">
    <source>
        <dbReference type="HAMAP-Rule" id="MF_00187"/>
    </source>
</evidence>
<dbReference type="GO" id="GO:0006777">
    <property type="term" value="P:Mo-molybdopterin cofactor biosynthetic process"/>
    <property type="evidence" value="ECO:0007669"/>
    <property type="project" value="UniProtKB-UniRule"/>
</dbReference>
<feature type="binding site" evidence="3">
    <location>
        <begin position="244"/>
        <end position="249"/>
    </location>
    <ligand>
        <name>Mo-bis(molybdopterin guanine dinucleotide)</name>
        <dbReference type="ChEBI" id="CHEBI:60539"/>
    </ligand>
</feature>
<dbReference type="AlphaFoldDB" id="A0A1I3SXU8"/>
<dbReference type="GO" id="GO:0005737">
    <property type="term" value="C:cytoplasm"/>
    <property type="evidence" value="ECO:0007669"/>
    <property type="project" value="UniProtKB-SubCell"/>
</dbReference>
<evidence type="ECO:0000256" key="2">
    <source>
        <dbReference type="ARBA" id="ARBA00023150"/>
    </source>
</evidence>
<dbReference type="GO" id="GO:0097163">
    <property type="term" value="F:sulfur carrier activity"/>
    <property type="evidence" value="ECO:0007669"/>
    <property type="project" value="UniProtKB-UniRule"/>
</dbReference>
<dbReference type="EMBL" id="FORR01000014">
    <property type="protein sequence ID" value="SFJ62411.1"/>
    <property type="molecule type" value="Genomic_DNA"/>
</dbReference>
<dbReference type="RefSeq" id="WP_093230931.1">
    <property type="nucleotide sequence ID" value="NZ_FORR01000014.1"/>
</dbReference>
<dbReference type="Pfam" id="PF02634">
    <property type="entry name" value="FdhD-NarQ"/>
    <property type="match status" value="1"/>
</dbReference>
<dbReference type="InterPro" id="IPR003786">
    <property type="entry name" value="FdhD"/>
</dbReference>
<dbReference type="SUPFAM" id="SSF53927">
    <property type="entry name" value="Cytidine deaminase-like"/>
    <property type="match status" value="1"/>
</dbReference>
<gene>
    <name evidence="3" type="primary">fdhD</name>
    <name evidence="4" type="ORF">SAMN05421852_11461</name>
</gene>
<comment type="similarity">
    <text evidence="3">Belongs to the FdhD family.</text>
</comment>
<evidence type="ECO:0000256" key="1">
    <source>
        <dbReference type="ARBA" id="ARBA00022490"/>
    </source>
</evidence>
<dbReference type="PIRSF" id="PIRSF015626">
    <property type="entry name" value="FdhD"/>
    <property type="match status" value="1"/>
</dbReference>
<dbReference type="NCBIfam" id="TIGR00129">
    <property type="entry name" value="fdhD_narQ"/>
    <property type="match status" value="1"/>
</dbReference>
<dbReference type="InterPro" id="IPR016193">
    <property type="entry name" value="Cytidine_deaminase-like"/>
</dbReference>
<dbReference type="HAMAP" id="MF_00187">
    <property type="entry name" value="FdhD"/>
    <property type="match status" value="1"/>
</dbReference>
<comment type="function">
    <text evidence="3">Required for formate dehydrogenase (FDH) activity. Acts as a sulfur carrier protein that transfers sulfur from IscS to the molybdenum cofactor prior to its insertion into FDH.</text>
</comment>
<reference evidence="4 5" key="1">
    <citation type="submission" date="2016-10" db="EMBL/GenBank/DDBJ databases">
        <authorList>
            <person name="de Groot N.N."/>
        </authorList>
    </citation>
    <scope>NUCLEOTIDE SEQUENCE [LARGE SCALE GENOMIC DNA]</scope>
    <source>
        <strain evidence="4 5">DSM 44778</strain>
    </source>
</reference>
<keyword evidence="5" id="KW-1185">Reference proteome</keyword>
<comment type="subcellular location">
    <subcellularLocation>
        <location evidence="3">Cytoplasm</location>
    </subcellularLocation>
</comment>
<dbReference type="GO" id="GO:0016783">
    <property type="term" value="F:sulfurtransferase activity"/>
    <property type="evidence" value="ECO:0007669"/>
    <property type="project" value="InterPro"/>
</dbReference>